<sequence length="451" mass="49207">MKKSLDLINGAPGRSLLRFALPMIIGNMFQQFYNMADSIIVGNFVGEDALAAVGASYSFTTVFIMIAIGGGIGASVLTSQYLGARQYEKMKTSVHTFLCTFLAVSIVLAVLGLIFNPTILKLLKTPENIFDDAVLYLQIYFIGLPFTFMYNILSADFNALGKSQIPLILLIFSSVLNVVLDLIMVQVFHAGVAGVAIATVIAQGISCVLSFFILMNVLKRYTLKSKARMFDTTMFVTGTKMAIPSIIQQSIVSIGMLLTQSAVNVFGSSALAGYSAGTRLESLCIVPMIATGNAVSTFTAQNLGAGKEERVRKGYRAAYVIVIGFGLGLILISQLFHDPIVSIFVSQEESPVAFATGNAYFQFCGWFFFILGFKAITDGILRGAGDTTVYMIANLINLTIRVSVAKLASPIFGIQVIWYAVPMGWLVNYLISFVWYRTGNWKRRKVVMDID</sequence>
<evidence type="ECO:0000313" key="15">
    <source>
        <dbReference type="Proteomes" id="UP000824201"/>
    </source>
</evidence>
<evidence type="ECO:0000256" key="5">
    <source>
        <dbReference type="ARBA" id="ARBA00022448"/>
    </source>
</evidence>
<dbReference type="InterPro" id="IPR002528">
    <property type="entry name" value="MATE_fam"/>
</dbReference>
<evidence type="ECO:0000256" key="12">
    <source>
        <dbReference type="ARBA" id="ARBA00031636"/>
    </source>
</evidence>
<feature type="transmembrane region" description="Helical" evidence="13">
    <location>
        <begin position="135"/>
        <end position="153"/>
    </location>
</feature>
<keyword evidence="11 13" id="KW-0472">Membrane</keyword>
<dbReference type="AlphaFoldDB" id="A0A9D1EC05"/>
<dbReference type="PIRSF" id="PIRSF006603">
    <property type="entry name" value="DinF"/>
    <property type="match status" value="1"/>
</dbReference>
<accession>A0A9D1EC05</accession>
<comment type="caution">
    <text evidence="14">The sequence shown here is derived from an EMBL/GenBank/DDBJ whole genome shotgun (WGS) entry which is preliminary data.</text>
</comment>
<keyword evidence="9 13" id="KW-1133">Transmembrane helix</keyword>
<dbReference type="GO" id="GO:0042910">
    <property type="term" value="F:xenobiotic transmembrane transporter activity"/>
    <property type="evidence" value="ECO:0007669"/>
    <property type="project" value="InterPro"/>
</dbReference>
<dbReference type="PANTHER" id="PTHR43298:SF2">
    <property type="entry name" value="FMN_FAD EXPORTER YEEO-RELATED"/>
    <property type="match status" value="1"/>
</dbReference>
<keyword evidence="8 13" id="KW-0812">Transmembrane</keyword>
<feature type="transmembrane region" description="Helical" evidence="13">
    <location>
        <begin position="416"/>
        <end position="436"/>
    </location>
</feature>
<feature type="transmembrane region" description="Helical" evidence="13">
    <location>
        <begin position="56"/>
        <end position="82"/>
    </location>
</feature>
<proteinExistence type="inferred from homology"/>
<dbReference type="Pfam" id="PF01554">
    <property type="entry name" value="MatE"/>
    <property type="match status" value="2"/>
</dbReference>
<comment type="function">
    <text evidence="1">Multidrug efflux pump.</text>
</comment>
<keyword evidence="6" id="KW-0050">Antiport</keyword>
<evidence type="ECO:0000256" key="13">
    <source>
        <dbReference type="SAM" id="Phobius"/>
    </source>
</evidence>
<keyword evidence="7" id="KW-1003">Cell membrane</keyword>
<dbReference type="PANTHER" id="PTHR43298">
    <property type="entry name" value="MULTIDRUG RESISTANCE PROTEIN NORM-RELATED"/>
    <property type="match status" value="1"/>
</dbReference>
<feature type="transmembrane region" description="Helical" evidence="13">
    <location>
        <begin position="388"/>
        <end position="404"/>
    </location>
</feature>
<feature type="transmembrane region" description="Helical" evidence="13">
    <location>
        <begin position="94"/>
        <end position="115"/>
    </location>
</feature>
<evidence type="ECO:0000256" key="9">
    <source>
        <dbReference type="ARBA" id="ARBA00022989"/>
    </source>
</evidence>
<dbReference type="EMBL" id="DVHN01000001">
    <property type="protein sequence ID" value="HIR87395.1"/>
    <property type="molecule type" value="Genomic_DNA"/>
</dbReference>
<keyword evidence="5" id="KW-0813">Transport</keyword>
<dbReference type="InterPro" id="IPR048279">
    <property type="entry name" value="MdtK-like"/>
</dbReference>
<dbReference type="NCBIfam" id="TIGR00797">
    <property type="entry name" value="matE"/>
    <property type="match status" value="1"/>
</dbReference>
<evidence type="ECO:0000256" key="7">
    <source>
        <dbReference type="ARBA" id="ARBA00022475"/>
    </source>
</evidence>
<dbReference type="GO" id="GO:0015297">
    <property type="term" value="F:antiporter activity"/>
    <property type="evidence" value="ECO:0007669"/>
    <property type="project" value="UniProtKB-KW"/>
</dbReference>
<protein>
    <recommendedName>
        <fullName evidence="4">Probable multidrug resistance protein NorM</fullName>
    </recommendedName>
    <alternativeName>
        <fullName evidence="12">Multidrug-efflux transporter</fullName>
    </alternativeName>
</protein>
<evidence type="ECO:0000256" key="1">
    <source>
        <dbReference type="ARBA" id="ARBA00003408"/>
    </source>
</evidence>
<evidence type="ECO:0000313" key="14">
    <source>
        <dbReference type="EMBL" id="HIR87395.1"/>
    </source>
</evidence>
<feature type="transmembrane region" description="Helical" evidence="13">
    <location>
        <begin position="357"/>
        <end position="376"/>
    </location>
</feature>
<organism evidence="14 15">
    <name type="scientific">Candidatus Fimimorpha faecalis</name>
    <dbReference type="NCBI Taxonomy" id="2840824"/>
    <lineage>
        <taxon>Bacteria</taxon>
        <taxon>Bacillati</taxon>
        <taxon>Bacillota</taxon>
        <taxon>Clostridia</taxon>
        <taxon>Eubacteriales</taxon>
        <taxon>Candidatus Fimimorpha</taxon>
    </lineage>
</organism>
<dbReference type="GO" id="GO:0005886">
    <property type="term" value="C:plasma membrane"/>
    <property type="evidence" value="ECO:0007669"/>
    <property type="project" value="UniProtKB-SubCell"/>
</dbReference>
<keyword evidence="10" id="KW-0406">Ion transport</keyword>
<evidence type="ECO:0000256" key="10">
    <source>
        <dbReference type="ARBA" id="ARBA00023065"/>
    </source>
</evidence>
<evidence type="ECO:0000256" key="4">
    <source>
        <dbReference type="ARBA" id="ARBA00020268"/>
    </source>
</evidence>
<evidence type="ECO:0000256" key="11">
    <source>
        <dbReference type="ARBA" id="ARBA00023136"/>
    </source>
</evidence>
<feature type="transmembrane region" description="Helical" evidence="13">
    <location>
        <begin position="165"/>
        <end position="188"/>
    </location>
</feature>
<evidence type="ECO:0000256" key="8">
    <source>
        <dbReference type="ARBA" id="ARBA00022692"/>
    </source>
</evidence>
<feature type="transmembrane region" description="Helical" evidence="13">
    <location>
        <begin position="194"/>
        <end position="218"/>
    </location>
</feature>
<evidence type="ECO:0000256" key="2">
    <source>
        <dbReference type="ARBA" id="ARBA00004651"/>
    </source>
</evidence>
<dbReference type="GO" id="GO:0006811">
    <property type="term" value="P:monoatomic ion transport"/>
    <property type="evidence" value="ECO:0007669"/>
    <property type="project" value="UniProtKB-KW"/>
</dbReference>
<name>A0A9D1EC05_9FIRM</name>
<gene>
    <name evidence="14" type="ORF">IAC96_00445</name>
</gene>
<comment type="subcellular location">
    <subcellularLocation>
        <location evidence="2">Cell membrane</location>
        <topology evidence="2">Multi-pass membrane protein</topology>
    </subcellularLocation>
</comment>
<dbReference type="InterPro" id="IPR050222">
    <property type="entry name" value="MATE_MdtK"/>
</dbReference>
<feature type="transmembrane region" description="Helical" evidence="13">
    <location>
        <begin position="317"/>
        <end position="337"/>
    </location>
</feature>
<dbReference type="Proteomes" id="UP000824201">
    <property type="component" value="Unassembled WGS sequence"/>
</dbReference>
<reference evidence="14" key="2">
    <citation type="journal article" date="2021" name="PeerJ">
        <title>Extensive microbial diversity within the chicken gut microbiome revealed by metagenomics and culture.</title>
        <authorList>
            <person name="Gilroy R."/>
            <person name="Ravi A."/>
            <person name="Getino M."/>
            <person name="Pursley I."/>
            <person name="Horton D.L."/>
            <person name="Alikhan N.F."/>
            <person name="Baker D."/>
            <person name="Gharbi K."/>
            <person name="Hall N."/>
            <person name="Watson M."/>
            <person name="Adriaenssens E.M."/>
            <person name="Foster-Nyarko E."/>
            <person name="Jarju S."/>
            <person name="Secka A."/>
            <person name="Antonio M."/>
            <person name="Oren A."/>
            <person name="Chaudhuri R.R."/>
            <person name="La Ragione R."/>
            <person name="Hildebrand F."/>
            <person name="Pallen M.J."/>
        </authorList>
    </citation>
    <scope>NUCLEOTIDE SEQUENCE</scope>
    <source>
        <strain evidence="14">ChiW13-3771</strain>
    </source>
</reference>
<evidence type="ECO:0000256" key="3">
    <source>
        <dbReference type="ARBA" id="ARBA00010199"/>
    </source>
</evidence>
<evidence type="ECO:0000256" key="6">
    <source>
        <dbReference type="ARBA" id="ARBA00022449"/>
    </source>
</evidence>
<dbReference type="CDD" id="cd13138">
    <property type="entry name" value="MATE_yoeA_like"/>
    <property type="match status" value="1"/>
</dbReference>
<comment type="similarity">
    <text evidence="3">Belongs to the multi antimicrobial extrusion (MATE) (TC 2.A.66.1) family.</text>
</comment>
<reference evidence="14" key="1">
    <citation type="submission" date="2020-10" db="EMBL/GenBank/DDBJ databases">
        <authorList>
            <person name="Gilroy R."/>
        </authorList>
    </citation>
    <scope>NUCLEOTIDE SEQUENCE</scope>
    <source>
        <strain evidence="14">ChiW13-3771</strain>
    </source>
</reference>